<dbReference type="EMBL" id="JYFN01000072">
    <property type="protein sequence ID" value="KJE20084.1"/>
    <property type="molecule type" value="Genomic_DNA"/>
</dbReference>
<reference evidence="1 2" key="2">
    <citation type="journal article" date="2016" name="Genome Announc.">
        <title>Permanent Draft Genome Sequences for Two Variants of Frankia sp. Strain CpI1, the First Frankia Strain Isolated from Root Nodules of Comptonia peregrina.</title>
        <authorList>
            <person name="Oshone R."/>
            <person name="Hurst S.G.IV."/>
            <person name="Abebe-Akele F."/>
            <person name="Simpson S."/>
            <person name="Morris K."/>
            <person name="Thomas W.K."/>
            <person name="Tisa L.S."/>
        </authorList>
    </citation>
    <scope>NUCLEOTIDE SEQUENCE [LARGE SCALE GENOMIC DNA]</scope>
    <source>
        <strain evidence="2">CpI1-S</strain>
    </source>
</reference>
<evidence type="ECO:0000313" key="1">
    <source>
        <dbReference type="EMBL" id="KJE20084.1"/>
    </source>
</evidence>
<protein>
    <submittedName>
        <fullName evidence="1">Uncharacterized protein</fullName>
    </submittedName>
</protein>
<accession>A0A0D8B813</accession>
<reference evidence="2" key="1">
    <citation type="submission" date="2015-02" db="EMBL/GenBank/DDBJ databases">
        <title>Draft Genome of Frankia sp. CpI1-S.</title>
        <authorList>
            <person name="Oshone R.T."/>
            <person name="Ngom M."/>
            <person name="Ghodhbane-Gtari F."/>
            <person name="Gtari M."/>
            <person name="Morris K."/>
            <person name="Thomas K."/>
            <person name="Sen A."/>
            <person name="Tisa L.S."/>
        </authorList>
    </citation>
    <scope>NUCLEOTIDE SEQUENCE [LARGE SCALE GENOMIC DNA]</scope>
    <source>
        <strain evidence="2">CpI1-S</strain>
    </source>
</reference>
<dbReference type="AlphaFoldDB" id="A0A0D8B813"/>
<dbReference type="Proteomes" id="UP000032545">
    <property type="component" value="Unassembled WGS sequence"/>
</dbReference>
<proteinExistence type="predicted"/>
<sequence length="68" mass="7445">MGRPDLRSGEYRGEKTSRLPLGGCLNVEWGRPRRWGGIGSATVSGARRCREARQSLQLHSVPVGVVDL</sequence>
<organism evidence="1 2">
    <name type="scientific">Frankia torreyi</name>
    <dbReference type="NCBI Taxonomy" id="1856"/>
    <lineage>
        <taxon>Bacteria</taxon>
        <taxon>Bacillati</taxon>
        <taxon>Actinomycetota</taxon>
        <taxon>Actinomycetes</taxon>
        <taxon>Frankiales</taxon>
        <taxon>Frankiaceae</taxon>
        <taxon>Frankia</taxon>
    </lineage>
</organism>
<dbReference type="PATRIC" id="fig|1502723.3.peg.6245"/>
<comment type="caution">
    <text evidence="1">The sequence shown here is derived from an EMBL/GenBank/DDBJ whole genome shotgun (WGS) entry which is preliminary data.</text>
</comment>
<name>A0A0D8B813_9ACTN</name>
<evidence type="ECO:0000313" key="2">
    <source>
        <dbReference type="Proteomes" id="UP000032545"/>
    </source>
</evidence>
<gene>
    <name evidence="1" type="ORF">FF36_05633</name>
</gene>
<keyword evidence="2" id="KW-1185">Reference proteome</keyword>